<keyword evidence="6 9" id="KW-0812">Transmembrane</keyword>
<evidence type="ECO:0000256" key="4">
    <source>
        <dbReference type="ARBA" id="ARBA00022475"/>
    </source>
</evidence>
<evidence type="ECO:0000256" key="7">
    <source>
        <dbReference type="ARBA" id="ARBA00022989"/>
    </source>
</evidence>
<dbReference type="AlphaFoldDB" id="A0A6I2UM86"/>
<keyword evidence="4 9" id="KW-1003">Cell membrane</keyword>
<feature type="transmembrane region" description="Helical" evidence="9">
    <location>
        <begin position="49"/>
        <end position="71"/>
    </location>
</feature>
<sequence>MITAVLAFLADTLISDPRSKLHPVVLIGSLIASLERSLYHEGDTDRRKLWAGGLLAVTVLILVYNMTACLLQLVSLLGNQYVTVLAEAVLLSFTISPRSLAEAGREIYGYLEKGDMENARYKVGWIVGRDTDKLSSGEVTRATVETVAENTVDGVIAPFFFFLLGGVPLAFLYRAANTLDSMVGYKNDKYLYFGRISARIDDVLNYIPARITGLLFVLSAMLLRLDWRNSWKMLLRDAGKHPSPNGGWAEASVAGALDIRLGGYNSYFGRESFRAYMGEPIEELAPKHIPGCTRLMYTATILFLFIMHIIQQVYMMQ</sequence>
<dbReference type="GO" id="GO:0005886">
    <property type="term" value="C:plasma membrane"/>
    <property type="evidence" value="ECO:0007669"/>
    <property type="project" value="UniProtKB-SubCell"/>
</dbReference>
<comment type="function">
    <text evidence="9">Converts cobyric acid to cobinamide by the addition of aminopropanol on the F carboxylic group.</text>
</comment>
<feature type="transmembrane region" description="Helical" evidence="9">
    <location>
        <begin position="155"/>
        <end position="176"/>
    </location>
</feature>
<gene>
    <name evidence="9 10" type="primary">cobD</name>
    <name evidence="10" type="ORF">FYJ84_12875</name>
</gene>
<keyword evidence="7 9" id="KW-1133">Transmembrane helix</keyword>
<evidence type="ECO:0000313" key="11">
    <source>
        <dbReference type="Proteomes" id="UP000433181"/>
    </source>
</evidence>
<dbReference type="NCBIfam" id="TIGR00380">
    <property type="entry name" value="cobal_cbiB"/>
    <property type="match status" value="1"/>
</dbReference>
<dbReference type="PANTHER" id="PTHR34308">
    <property type="entry name" value="COBALAMIN BIOSYNTHESIS PROTEIN CBIB"/>
    <property type="match status" value="1"/>
</dbReference>
<evidence type="ECO:0000256" key="2">
    <source>
        <dbReference type="ARBA" id="ARBA00004953"/>
    </source>
</evidence>
<dbReference type="GO" id="GO:0015420">
    <property type="term" value="F:ABC-type vitamin B12 transporter activity"/>
    <property type="evidence" value="ECO:0007669"/>
    <property type="project" value="UniProtKB-UniRule"/>
</dbReference>
<proteinExistence type="inferred from homology"/>
<dbReference type="Pfam" id="PF03186">
    <property type="entry name" value="CobD_Cbib"/>
    <property type="match status" value="1"/>
</dbReference>
<evidence type="ECO:0000256" key="8">
    <source>
        <dbReference type="ARBA" id="ARBA00023136"/>
    </source>
</evidence>
<dbReference type="InterPro" id="IPR004485">
    <property type="entry name" value="Cobalamin_biosynth_CobD/CbiB"/>
</dbReference>
<feature type="transmembrane region" description="Helical" evidence="9">
    <location>
        <begin position="295"/>
        <end position="314"/>
    </location>
</feature>
<evidence type="ECO:0000313" key="10">
    <source>
        <dbReference type="EMBL" id="MSU09866.1"/>
    </source>
</evidence>
<reference evidence="10 11" key="1">
    <citation type="submission" date="2019-08" db="EMBL/GenBank/DDBJ databases">
        <title>In-depth cultivation of the pig gut microbiome towards novel bacterial diversity and tailored functional studies.</title>
        <authorList>
            <person name="Wylensek D."/>
            <person name="Hitch T.C.A."/>
            <person name="Clavel T."/>
        </authorList>
    </citation>
    <scope>NUCLEOTIDE SEQUENCE [LARGE SCALE GENOMIC DNA]</scope>
    <source>
        <strain evidence="10 11">WCA-693-APC-5D-A</strain>
    </source>
</reference>
<comment type="similarity">
    <text evidence="3 9">Belongs to the CobD/CbiB family.</text>
</comment>
<dbReference type="PANTHER" id="PTHR34308:SF1">
    <property type="entry name" value="COBALAMIN BIOSYNTHESIS PROTEIN CBIB"/>
    <property type="match status" value="1"/>
</dbReference>
<keyword evidence="11" id="KW-1185">Reference proteome</keyword>
<comment type="subcellular location">
    <subcellularLocation>
        <location evidence="1 9">Cell membrane</location>
        <topology evidence="1 9">Multi-pass membrane protein</topology>
    </subcellularLocation>
</comment>
<dbReference type="RefSeq" id="WP_154408027.1">
    <property type="nucleotide sequence ID" value="NZ_VUNR01000037.1"/>
</dbReference>
<protein>
    <recommendedName>
        <fullName evidence="9">Cobalamin biosynthesis protein CobD</fullName>
    </recommendedName>
</protein>
<dbReference type="HAMAP" id="MF_00024">
    <property type="entry name" value="CobD_CbiB"/>
    <property type="match status" value="1"/>
</dbReference>
<feature type="transmembrane region" description="Helical" evidence="9">
    <location>
        <begin position="207"/>
        <end position="227"/>
    </location>
</feature>
<organism evidence="10 11">
    <name type="scientific">Anaerovibrio slackiae</name>
    <dbReference type="NCBI Taxonomy" id="2652309"/>
    <lineage>
        <taxon>Bacteria</taxon>
        <taxon>Bacillati</taxon>
        <taxon>Bacillota</taxon>
        <taxon>Negativicutes</taxon>
        <taxon>Selenomonadales</taxon>
        <taxon>Selenomonadaceae</taxon>
        <taxon>Anaerovibrio</taxon>
    </lineage>
</organism>
<comment type="pathway">
    <text evidence="2 9">Cofactor biosynthesis; adenosylcobalamin biosynthesis.</text>
</comment>
<dbReference type="GO" id="GO:0009236">
    <property type="term" value="P:cobalamin biosynthetic process"/>
    <property type="evidence" value="ECO:0007669"/>
    <property type="project" value="UniProtKB-UniRule"/>
</dbReference>
<keyword evidence="5 9" id="KW-0169">Cobalamin biosynthesis</keyword>
<dbReference type="GO" id="GO:0048472">
    <property type="term" value="F:threonine-phosphate decarboxylase activity"/>
    <property type="evidence" value="ECO:0007669"/>
    <property type="project" value="InterPro"/>
</dbReference>
<comment type="caution">
    <text evidence="10">The sequence shown here is derived from an EMBL/GenBank/DDBJ whole genome shotgun (WGS) entry which is preliminary data.</text>
</comment>
<dbReference type="GeneID" id="96779819"/>
<name>A0A6I2UM86_9FIRM</name>
<evidence type="ECO:0000256" key="9">
    <source>
        <dbReference type="HAMAP-Rule" id="MF_00024"/>
    </source>
</evidence>
<keyword evidence="8 9" id="KW-0472">Membrane</keyword>
<evidence type="ECO:0000256" key="3">
    <source>
        <dbReference type="ARBA" id="ARBA00006263"/>
    </source>
</evidence>
<dbReference type="EMBL" id="VUNR01000037">
    <property type="protein sequence ID" value="MSU09866.1"/>
    <property type="molecule type" value="Genomic_DNA"/>
</dbReference>
<evidence type="ECO:0000256" key="5">
    <source>
        <dbReference type="ARBA" id="ARBA00022573"/>
    </source>
</evidence>
<evidence type="ECO:0000256" key="6">
    <source>
        <dbReference type="ARBA" id="ARBA00022692"/>
    </source>
</evidence>
<accession>A0A6I2UM86</accession>
<evidence type="ECO:0000256" key="1">
    <source>
        <dbReference type="ARBA" id="ARBA00004651"/>
    </source>
</evidence>
<dbReference type="Proteomes" id="UP000433181">
    <property type="component" value="Unassembled WGS sequence"/>
</dbReference>
<comment type="caution">
    <text evidence="9">Lacks conserved residue(s) required for the propagation of feature annotation.</text>
</comment>
<dbReference type="UniPathway" id="UPA00148"/>